<dbReference type="SUPFAM" id="SSF63877">
    <property type="entry name" value="Methuselah ectodomain"/>
    <property type="match status" value="1"/>
</dbReference>
<feature type="region of interest" description="Disordered" evidence="8">
    <location>
        <begin position="703"/>
        <end position="914"/>
    </location>
</feature>
<feature type="transmembrane region" description="Helical" evidence="9">
    <location>
        <begin position="593"/>
        <end position="616"/>
    </location>
</feature>
<keyword evidence="6" id="KW-0675">Receptor</keyword>
<dbReference type="GO" id="GO:0004930">
    <property type="term" value="F:G protein-coupled receptor activity"/>
    <property type="evidence" value="ECO:0007669"/>
    <property type="project" value="UniProtKB-KW"/>
</dbReference>
<keyword evidence="4 10" id="KW-0732">Signal</keyword>
<dbReference type="InterPro" id="IPR023311">
    <property type="entry name" value="Methusela_ecto_dom_2"/>
</dbReference>
<evidence type="ECO:0000256" key="8">
    <source>
        <dbReference type="SAM" id="MobiDB-lite"/>
    </source>
</evidence>
<feature type="compositionally biased region" description="Polar residues" evidence="8">
    <location>
        <begin position="766"/>
        <end position="775"/>
    </location>
</feature>
<evidence type="ECO:0000256" key="6">
    <source>
        <dbReference type="ARBA" id="ARBA00023040"/>
    </source>
</evidence>
<dbReference type="PROSITE" id="PS50261">
    <property type="entry name" value="G_PROTEIN_RECEP_F2_4"/>
    <property type="match status" value="1"/>
</dbReference>
<dbReference type="Gene3D" id="2.170.180.11">
    <property type="entry name" value="Methuselah ectodomain, domain 2"/>
    <property type="match status" value="1"/>
</dbReference>
<organism evidence="12 13">
    <name type="scientific">Petrolisthes manimaculis</name>
    <dbReference type="NCBI Taxonomy" id="1843537"/>
    <lineage>
        <taxon>Eukaryota</taxon>
        <taxon>Metazoa</taxon>
        <taxon>Ecdysozoa</taxon>
        <taxon>Arthropoda</taxon>
        <taxon>Crustacea</taxon>
        <taxon>Multicrustacea</taxon>
        <taxon>Malacostraca</taxon>
        <taxon>Eumalacostraca</taxon>
        <taxon>Eucarida</taxon>
        <taxon>Decapoda</taxon>
        <taxon>Pleocyemata</taxon>
        <taxon>Anomura</taxon>
        <taxon>Galatheoidea</taxon>
        <taxon>Porcellanidae</taxon>
        <taxon>Petrolisthes</taxon>
    </lineage>
</organism>
<evidence type="ECO:0000256" key="3">
    <source>
        <dbReference type="ARBA" id="ARBA00022692"/>
    </source>
</evidence>
<feature type="signal peptide" evidence="10">
    <location>
        <begin position="1"/>
        <end position="21"/>
    </location>
</feature>
<dbReference type="PANTHER" id="PTHR46953:SF1">
    <property type="entry name" value="G-PROTEIN COUPLED RECEPTOR MTH-LIKE 1-RELATED"/>
    <property type="match status" value="1"/>
</dbReference>
<name>A0AAE1PDK5_9EUCA</name>
<evidence type="ECO:0000256" key="4">
    <source>
        <dbReference type="ARBA" id="ARBA00022729"/>
    </source>
</evidence>
<evidence type="ECO:0000256" key="2">
    <source>
        <dbReference type="ARBA" id="ARBA00008979"/>
    </source>
</evidence>
<feature type="transmembrane region" description="Helical" evidence="9">
    <location>
        <begin position="663"/>
        <end position="683"/>
    </location>
</feature>
<evidence type="ECO:0000313" key="12">
    <source>
        <dbReference type="EMBL" id="KAK4305471.1"/>
    </source>
</evidence>
<evidence type="ECO:0000256" key="9">
    <source>
        <dbReference type="SAM" id="Phobius"/>
    </source>
</evidence>
<feature type="domain" description="G-protein coupled receptors family 2 profile 2" evidence="11">
    <location>
        <begin position="429"/>
        <end position="686"/>
    </location>
</feature>
<feature type="transmembrane region" description="Helical" evidence="9">
    <location>
        <begin position="541"/>
        <end position="562"/>
    </location>
</feature>
<keyword evidence="13" id="KW-1185">Reference proteome</keyword>
<feature type="region of interest" description="Disordered" evidence="8">
    <location>
        <begin position="929"/>
        <end position="966"/>
    </location>
</feature>
<dbReference type="PANTHER" id="PTHR46953">
    <property type="entry name" value="G-PROTEIN COUPLED RECEPTOR MTH-LIKE 1-RELATED"/>
    <property type="match status" value="1"/>
</dbReference>
<proteinExistence type="inferred from homology"/>
<feature type="transmembrane region" description="Helical" evidence="9">
    <location>
        <begin position="498"/>
        <end position="521"/>
    </location>
</feature>
<reference evidence="12" key="1">
    <citation type="submission" date="2023-11" db="EMBL/GenBank/DDBJ databases">
        <title>Genome assemblies of two species of porcelain crab, Petrolisthes cinctipes and Petrolisthes manimaculis (Anomura: Porcellanidae).</title>
        <authorList>
            <person name="Angst P."/>
        </authorList>
    </citation>
    <scope>NUCLEOTIDE SEQUENCE</scope>
    <source>
        <strain evidence="12">PB745_02</strain>
        <tissue evidence="12">Gill</tissue>
    </source>
</reference>
<keyword evidence="6" id="KW-0807">Transducer</keyword>
<feature type="chain" id="PRO_5042292987" description="G-protein coupled receptors family 2 profile 2 domain-containing protein" evidence="10">
    <location>
        <begin position="22"/>
        <end position="966"/>
    </location>
</feature>
<dbReference type="InterPro" id="IPR017981">
    <property type="entry name" value="GPCR_2-like_7TM"/>
</dbReference>
<dbReference type="InterPro" id="IPR052808">
    <property type="entry name" value="GPCR_Mth-like"/>
</dbReference>
<accession>A0AAE1PDK5</accession>
<keyword evidence="3 9" id="KW-0812">Transmembrane</keyword>
<comment type="subcellular location">
    <subcellularLocation>
        <location evidence="1">Membrane</location>
        <topology evidence="1">Multi-pass membrane protein</topology>
    </subcellularLocation>
</comment>
<dbReference type="Proteomes" id="UP001292094">
    <property type="component" value="Unassembled WGS sequence"/>
</dbReference>
<sequence length="966" mass="110620">MKLQLVILQILYVTRIRVTNAKQSFDYEYLPNNYDDIPNLTSSISVRAHNVDLNNSLSYNGTLHKCRCGVSYAWDGSVCVETPAKVIVFERWKQQIALVDSDHFNEVMVGEPQCPSQHLLVTLDSSRNLDHQFSLLPSGHLYWYQREFDLYCIDHVQPSSDDIGNDEMWWEAHVCLSPPSLPRCCPSGVALTDNLWCSSNNSQHVLTPPIIVEGLVVTWPGETHTQPHQHNCSYTTLSLSSSEAYLKYSPDTVSLVWSPILSQWKEQDTHFCVGVQEDTGHYLVRVCQEPQLRIFNLQSCEGRCMRKCCPESEEFVDNQCVATTNTSIEWNPSFYDLADLSTTVPAPDDLRVLYGTPSCLLLLLNPQVVEEDTFYLLTDGNLYVPIYNEQYPPSNYCIENFTGRDNITHTLALMCFPDVTPMPVCDATTKYVYPVLLLVSCVFLAVTLVTYGSLPDLRKKLNGKCLISLVSALLVGYVCMAVASIVRGKMSPLLCRIIASFMHLTFLAAFFWLNIMCFDIWRTLRKMRTVSGSPEWIRRRFVWYSVYSWGCPLLITIVAVIIEQLPDSYNLIKPDFGTDFCWFQKKRSMWVYFYVYILVLVVANVVFFVMVMVILYRSQNNSTLKRSREVNRERLWLCVKLFLVMGVTWVAEVISFQEGTCQAWIVTDVINTLQGFSIFLVFVCKRSTINMVRTRWGSCCDRTKRKRKTTSSTTTTTTTFSSSGRRRTTTTTTTSANTTTTTGSSIRSGGGSPMIPLQTLREIEQGPNTTPSNTSSDEDEDSRGRKETEERERMRDRNNKDRNKAEEQERMRDRGSEDKKETEEQEKMKDRDSEDRNKAEEQERMRDRDNKDTNKDTKETGEQEKMRDRDNKDTNKDTKETGEQEKMRDRDDEGECERSEVSPPPPDTTETRAMLPHEMIIIPMRTAAERPSTEQTQNVAVDSPLALPLIPPVTNGNNRPPDETDF</sequence>
<feature type="transmembrane region" description="Helical" evidence="9">
    <location>
        <begin position="431"/>
        <end position="454"/>
    </location>
</feature>
<protein>
    <recommendedName>
        <fullName evidence="11">G-protein coupled receptors family 2 profile 2 domain-containing protein</fullName>
    </recommendedName>
</protein>
<dbReference type="EMBL" id="JAWZYT010002269">
    <property type="protein sequence ID" value="KAK4305471.1"/>
    <property type="molecule type" value="Genomic_DNA"/>
</dbReference>
<comment type="similarity">
    <text evidence="2">Belongs to the G-protein coupled receptor 2 family. Mth subfamily.</text>
</comment>
<dbReference type="Gene3D" id="1.20.1070.10">
    <property type="entry name" value="Rhodopsin 7-helix transmembrane proteins"/>
    <property type="match status" value="1"/>
</dbReference>
<evidence type="ECO:0000313" key="13">
    <source>
        <dbReference type="Proteomes" id="UP001292094"/>
    </source>
</evidence>
<dbReference type="CDD" id="cd15039">
    <property type="entry name" value="7tmB3_Methuselah-like"/>
    <property type="match status" value="1"/>
</dbReference>
<dbReference type="Pfam" id="PF00002">
    <property type="entry name" value="7tm_2"/>
    <property type="match status" value="1"/>
</dbReference>
<evidence type="ECO:0000256" key="10">
    <source>
        <dbReference type="SAM" id="SignalP"/>
    </source>
</evidence>
<dbReference type="GO" id="GO:0007166">
    <property type="term" value="P:cell surface receptor signaling pathway"/>
    <property type="evidence" value="ECO:0007669"/>
    <property type="project" value="InterPro"/>
</dbReference>
<dbReference type="InterPro" id="IPR036272">
    <property type="entry name" value="Methuselah_N_sf"/>
</dbReference>
<dbReference type="InterPro" id="IPR000832">
    <property type="entry name" value="GPCR_2_secretin-like"/>
</dbReference>
<feature type="transmembrane region" description="Helical" evidence="9">
    <location>
        <begin position="466"/>
        <end position="486"/>
    </location>
</feature>
<keyword evidence="7 9" id="KW-0472">Membrane</keyword>
<keyword evidence="5 9" id="KW-1133">Transmembrane helix</keyword>
<gene>
    <name evidence="12" type="ORF">Pmani_022632</name>
</gene>
<dbReference type="GO" id="GO:0016020">
    <property type="term" value="C:membrane"/>
    <property type="evidence" value="ECO:0007669"/>
    <property type="project" value="UniProtKB-SubCell"/>
</dbReference>
<evidence type="ECO:0000259" key="11">
    <source>
        <dbReference type="PROSITE" id="PS50261"/>
    </source>
</evidence>
<feature type="compositionally biased region" description="Low complexity" evidence="8">
    <location>
        <begin position="710"/>
        <end position="747"/>
    </location>
</feature>
<keyword evidence="6" id="KW-0297">G-protein coupled receptor</keyword>
<evidence type="ECO:0000256" key="7">
    <source>
        <dbReference type="ARBA" id="ARBA00023136"/>
    </source>
</evidence>
<dbReference type="SUPFAM" id="SSF81321">
    <property type="entry name" value="Family A G protein-coupled receptor-like"/>
    <property type="match status" value="1"/>
</dbReference>
<comment type="caution">
    <text evidence="12">The sequence shown here is derived from an EMBL/GenBank/DDBJ whole genome shotgun (WGS) entry which is preliminary data.</text>
</comment>
<evidence type="ECO:0000256" key="1">
    <source>
        <dbReference type="ARBA" id="ARBA00004141"/>
    </source>
</evidence>
<evidence type="ECO:0000256" key="5">
    <source>
        <dbReference type="ARBA" id="ARBA00022989"/>
    </source>
</evidence>
<feature type="transmembrane region" description="Helical" evidence="9">
    <location>
        <begin position="637"/>
        <end position="657"/>
    </location>
</feature>
<dbReference type="AlphaFoldDB" id="A0AAE1PDK5"/>
<feature type="compositionally biased region" description="Basic and acidic residues" evidence="8">
    <location>
        <begin position="782"/>
        <end position="900"/>
    </location>
</feature>